<organism evidence="1 2">
    <name type="scientific">Araneus ventricosus</name>
    <name type="common">Orbweaver spider</name>
    <name type="synonym">Epeira ventricosa</name>
    <dbReference type="NCBI Taxonomy" id="182803"/>
    <lineage>
        <taxon>Eukaryota</taxon>
        <taxon>Metazoa</taxon>
        <taxon>Ecdysozoa</taxon>
        <taxon>Arthropoda</taxon>
        <taxon>Chelicerata</taxon>
        <taxon>Arachnida</taxon>
        <taxon>Araneae</taxon>
        <taxon>Araneomorphae</taxon>
        <taxon>Entelegynae</taxon>
        <taxon>Araneoidea</taxon>
        <taxon>Araneidae</taxon>
        <taxon>Araneus</taxon>
    </lineage>
</organism>
<evidence type="ECO:0000313" key="1">
    <source>
        <dbReference type="EMBL" id="GBM83158.1"/>
    </source>
</evidence>
<dbReference type="EMBL" id="BGPR01003060">
    <property type="protein sequence ID" value="GBM83158.1"/>
    <property type="molecule type" value="Genomic_DNA"/>
</dbReference>
<proteinExistence type="predicted"/>
<dbReference type="AlphaFoldDB" id="A0A4Y2J0D4"/>
<evidence type="ECO:0000313" key="2">
    <source>
        <dbReference type="Proteomes" id="UP000499080"/>
    </source>
</evidence>
<accession>A0A4Y2J0D4</accession>
<dbReference type="Proteomes" id="UP000499080">
    <property type="component" value="Unassembled WGS sequence"/>
</dbReference>
<sequence length="152" mass="17444">MKRKLNTIQRKFPLLINKSYSYNSHHSLPSNNRNPPPFNSEQKEANLTKFQTKITKHRSLKHSLDPTKYEVIQRGHSKCTQQKFGLRKQIPPNLLKSTQQQIQILPDGSKNDDGTESAFCCLMKRTEFSSTWMQASFPSMKINVSPSGTPSH</sequence>
<name>A0A4Y2J0D4_ARAVE</name>
<gene>
    <name evidence="1" type="ORF">AVEN_184749_1</name>
</gene>
<comment type="caution">
    <text evidence="1">The sequence shown here is derived from an EMBL/GenBank/DDBJ whole genome shotgun (WGS) entry which is preliminary data.</text>
</comment>
<reference evidence="1 2" key="1">
    <citation type="journal article" date="2019" name="Sci. Rep.">
        <title>Orb-weaving spider Araneus ventricosus genome elucidates the spidroin gene catalogue.</title>
        <authorList>
            <person name="Kono N."/>
            <person name="Nakamura H."/>
            <person name="Ohtoshi R."/>
            <person name="Moran D.A.P."/>
            <person name="Shinohara A."/>
            <person name="Yoshida Y."/>
            <person name="Fujiwara M."/>
            <person name="Mori M."/>
            <person name="Tomita M."/>
            <person name="Arakawa K."/>
        </authorList>
    </citation>
    <scope>NUCLEOTIDE SEQUENCE [LARGE SCALE GENOMIC DNA]</scope>
</reference>
<keyword evidence="2" id="KW-1185">Reference proteome</keyword>
<protein>
    <submittedName>
        <fullName evidence="1">Uncharacterized protein</fullName>
    </submittedName>
</protein>